<dbReference type="InterPro" id="IPR009057">
    <property type="entry name" value="Homeodomain-like_sf"/>
</dbReference>
<dbReference type="OrthoDB" id="5366068at2"/>
<gene>
    <name evidence="4" type="ORF">SAMN05660297_03143</name>
</gene>
<sequence length="229" mass="26717">MYKRKIQKRRMMSYFIEAANQIIEEEGMEGVTVRKVADLAGYNSATLYNYFENLDHLIFFASMKYLKEYAISLPQHVKNTNNSLDKYFAIWECFCYHSYNRPKVYQAIFFNEFSSLFKNAIKEYYCIFPNEIGEQSEELLPMLLSQNIVDRNLSILKTCASEGLIPPHHLEDINEMTLLVYEGMFLKVANGEVDYSVEEAVERTLKFIKQIIYSYCESACSNTSGKLFA</sequence>
<proteinExistence type="predicted"/>
<dbReference type="PRINTS" id="PR00455">
    <property type="entry name" value="HTHTETR"/>
</dbReference>
<name>A0A1I0GDQ8_9FIRM</name>
<dbReference type="STRING" id="426128.SAMN05660297_03143"/>
<dbReference type="SUPFAM" id="SSF46689">
    <property type="entry name" value="Homeodomain-like"/>
    <property type="match status" value="1"/>
</dbReference>
<evidence type="ECO:0000256" key="2">
    <source>
        <dbReference type="PROSITE-ProRule" id="PRU00335"/>
    </source>
</evidence>
<dbReference type="GO" id="GO:0003677">
    <property type="term" value="F:DNA binding"/>
    <property type="evidence" value="ECO:0007669"/>
    <property type="project" value="UniProtKB-UniRule"/>
</dbReference>
<feature type="DNA-binding region" description="H-T-H motif" evidence="2">
    <location>
        <begin position="32"/>
        <end position="51"/>
    </location>
</feature>
<dbReference type="Pfam" id="PF00440">
    <property type="entry name" value="TetR_N"/>
    <property type="match status" value="1"/>
</dbReference>
<dbReference type="InterPro" id="IPR001647">
    <property type="entry name" value="HTH_TetR"/>
</dbReference>
<dbReference type="PROSITE" id="PS50977">
    <property type="entry name" value="HTH_TETR_2"/>
    <property type="match status" value="1"/>
</dbReference>
<keyword evidence="5" id="KW-1185">Reference proteome</keyword>
<evidence type="ECO:0000313" key="5">
    <source>
        <dbReference type="Proteomes" id="UP000199568"/>
    </source>
</evidence>
<dbReference type="Proteomes" id="UP000199568">
    <property type="component" value="Unassembled WGS sequence"/>
</dbReference>
<feature type="domain" description="HTH tetR-type" evidence="3">
    <location>
        <begin position="9"/>
        <end position="69"/>
    </location>
</feature>
<keyword evidence="1 2" id="KW-0238">DNA-binding</keyword>
<reference evidence="4 5" key="1">
    <citation type="submission" date="2016-10" db="EMBL/GenBank/DDBJ databases">
        <authorList>
            <person name="de Groot N.N."/>
        </authorList>
    </citation>
    <scope>NUCLEOTIDE SEQUENCE [LARGE SCALE GENOMIC DNA]</scope>
    <source>
        <strain evidence="4 5">DSM 18979</strain>
    </source>
</reference>
<accession>A0A1I0GDQ8</accession>
<organism evidence="4 5">
    <name type="scientific">Natronincola peptidivorans</name>
    <dbReference type="NCBI Taxonomy" id="426128"/>
    <lineage>
        <taxon>Bacteria</taxon>
        <taxon>Bacillati</taxon>
        <taxon>Bacillota</taxon>
        <taxon>Clostridia</taxon>
        <taxon>Peptostreptococcales</taxon>
        <taxon>Natronincolaceae</taxon>
        <taxon>Natronincola</taxon>
    </lineage>
</organism>
<evidence type="ECO:0000259" key="3">
    <source>
        <dbReference type="PROSITE" id="PS50977"/>
    </source>
</evidence>
<dbReference type="Gene3D" id="1.10.357.10">
    <property type="entry name" value="Tetracycline Repressor, domain 2"/>
    <property type="match status" value="1"/>
</dbReference>
<dbReference type="AlphaFoldDB" id="A0A1I0GDQ8"/>
<dbReference type="RefSeq" id="WP_090446216.1">
    <property type="nucleotide sequence ID" value="NZ_FOHU01000019.1"/>
</dbReference>
<protein>
    <submittedName>
        <fullName evidence="4">Transcriptional regulator, TetR family</fullName>
    </submittedName>
</protein>
<evidence type="ECO:0000256" key="1">
    <source>
        <dbReference type="ARBA" id="ARBA00023125"/>
    </source>
</evidence>
<dbReference type="EMBL" id="FOHU01000019">
    <property type="protein sequence ID" value="SET68270.1"/>
    <property type="molecule type" value="Genomic_DNA"/>
</dbReference>
<evidence type="ECO:0000313" key="4">
    <source>
        <dbReference type="EMBL" id="SET68270.1"/>
    </source>
</evidence>